<organism evidence="3 4">
    <name type="scientific">Dacryopinax primogenitus (strain DJM 731)</name>
    <name type="common">Brown rot fungus</name>
    <dbReference type="NCBI Taxonomy" id="1858805"/>
    <lineage>
        <taxon>Eukaryota</taxon>
        <taxon>Fungi</taxon>
        <taxon>Dikarya</taxon>
        <taxon>Basidiomycota</taxon>
        <taxon>Agaricomycotina</taxon>
        <taxon>Dacrymycetes</taxon>
        <taxon>Dacrymycetales</taxon>
        <taxon>Dacrymycetaceae</taxon>
        <taxon>Dacryopinax</taxon>
    </lineage>
</organism>
<proteinExistence type="predicted"/>
<keyword evidence="2" id="KW-0472">Membrane</keyword>
<feature type="transmembrane region" description="Helical" evidence="2">
    <location>
        <begin position="13"/>
        <end position="40"/>
    </location>
</feature>
<evidence type="ECO:0000256" key="2">
    <source>
        <dbReference type="SAM" id="Phobius"/>
    </source>
</evidence>
<feature type="compositionally biased region" description="Low complexity" evidence="1">
    <location>
        <begin position="125"/>
        <end position="139"/>
    </location>
</feature>
<reference evidence="3 4" key="1">
    <citation type="journal article" date="2012" name="Science">
        <title>The Paleozoic origin of enzymatic lignin decomposition reconstructed from 31 fungal genomes.</title>
        <authorList>
            <person name="Floudas D."/>
            <person name="Binder M."/>
            <person name="Riley R."/>
            <person name="Barry K."/>
            <person name="Blanchette R.A."/>
            <person name="Henrissat B."/>
            <person name="Martinez A.T."/>
            <person name="Otillar R."/>
            <person name="Spatafora J.W."/>
            <person name="Yadav J.S."/>
            <person name="Aerts A."/>
            <person name="Benoit I."/>
            <person name="Boyd A."/>
            <person name="Carlson A."/>
            <person name="Copeland A."/>
            <person name="Coutinho P.M."/>
            <person name="de Vries R.P."/>
            <person name="Ferreira P."/>
            <person name="Findley K."/>
            <person name="Foster B."/>
            <person name="Gaskell J."/>
            <person name="Glotzer D."/>
            <person name="Gorecki P."/>
            <person name="Heitman J."/>
            <person name="Hesse C."/>
            <person name="Hori C."/>
            <person name="Igarashi K."/>
            <person name="Jurgens J.A."/>
            <person name="Kallen N."/>
            <person name="Kersten P."/>
            <person name="Kohler A."/>
            <person name="Kuees U."/>
            <person name="Kumar T.K.A."/>
            <person name="Kuo A."/>
            <person name="LaButti K."/>
            <person name="Larrondo L.F."/>
            <person name="Lindquist E."/>
            <person name="Ling A."/>
            <person name="Lombard V."/>
            <person name="Lucas S."/>
            <person name="Lundell T."/>
            <person name="Martin R."/>
            <person name="McLaughlin D.J."/>
            <person name="Morgenstern I."/>
            <person name="Morin E."/>
            <person name="Murat C."/>
            <person name="Nagy L.G."/>
            <person name="Nolan M."/>
            <person name="Ohm R.A."/>
            <person name="Patyshakuliyeva A."/>
            <person name="Rokas A."/>
            <person name="Ruiz-Duenas F.J."/>
            <person name="Sabat G."/>
            <person name="Salamov A."/>
            <person name="Samejima M."/>
            <person name="Schmutz J."/>
            <person name="Slot J.C."/>
            <person name="St John F."/>
            <person name="Stenlid J."/>
            <person name="Sun H."/>
            <person name="Sun S."/>
            <person name="Syed K."/>
            <person name="Tsang A."/>
            <person name="Wiebenga A."/>
            <person name="Young D."/>
            <person name="Pisabarro A."/>
            <person name="Eastwood D.C."/>
            <person name="Martin F."/>
            <person name="Cullen D."/>
            <person name="Grigoriev I.V."/>
            <person name="Hibbett D.S."/>
        </authorList>
    </citation>
    <scope>NUCLEOTIDE SEQUENCE [LARGE SCALE GENOMIC DNA]</scope>
    <source>
        <strain evidence="3 4">DJM-731 SS1</strain>
    </source>
</reference>
<dbReference type="InterPro" id="IPR026505">
    <property type="entry name" value="Solute_c_fam_35_mem_F3/F4"/>
</dbReference>
<protein>
    <recommendedName>
        <fullName evidence="5">EamA domain-containing protein</fullName>
    </recommendedName>
</protein>
<evidence type="ECO:0008006" key="5">
    <source>
        <dbReference type="Google" id="ProtNLM"/>
    </source>
</evidence>
<dbReference type="EMBL" id="JH795875">
    <property type="protein sequence ID" value="EJT97902.1"/>
    <property type="molecule type" value="Genomic_DNA"/>
</dbReference>
<dbReference type="OrthoDB" id="10062838at2759"/>
<evidence type="ECO:0000256" key="1">
    <source>
        <dbReference type="SAM" id="MobiDB-lite"/>
    </source>
</evidence>
<feature type="transmembrane region" description="Helical" evidence="2">
    <location>
        <begin position="224"/>
        <end position="244"/>
    </location>
</feature>
<feature type="transmembrane region" description="Helical" evidence="2">
    <location>
        <begin position="277"/>
        <end position="295"/>
    </location>
</feature>
<keyword evidence="2" id="KW-0812">Transmembrane</keyword>
<dbReference type="SUPFAM" id="SSF103481">
    <property type="entry name" value="Multidrug resistance efflux transporter EmrE"/>
    <property type="match status" value="1"/>
</dbReference>
<dbReference type="RefSeq" id="XP_040624800.1">
    <property type="nucleotide sequence ID" value="XM_040777409.1"/>
</dbReference>
<keyword evidence="2" id="KW-1133">Transmembrane helix</keyword>
<evidence type="ECO:0000313" key="4">
    <source>
        <dbReference type="Proteomes" id="UP000030653"/>
    </source>
</evidence>
<dbReference type="AlphaFoldDB" id="M5G2A9"/>
<feature type="transmembrane region" description="Helical" evidence="2">
    <location>
        <begin position="52"/>
        <end position="71"/>
    </location>
</feature>
<feature type="transmembrane region" description="Helical" evidence="2">
    <location>
        <begin position="251"/>
        <end position="271"/>
    </location>
</feature>
<dbReference type="STRING" id="1858805.M5G2A9"/>
<dbReference type="InterPro" id="IPR037185">
    <property type="entry name" value="EmrE-like"/>
</dbReference>
<dbReference type="HOGENOM" id="CLU_025401_1_0_1"/>
<name>M5G2A9_DACPD</name>
<dbReference type="GeneID" id="63692471"/>
<feature type="transmembrane region" description="Helical" evidence="2">
    <location>
        <begin position="99"/>
        <end position="120"/>
    </location>
</feature>
<feature type="transmembrane region" description="Helical" evidence="2">
    <location>
        <begin position="181"/>
        <end position="204"/>
    </location>
</feature>
<dbReference type="OMA" id="VFLTHAN"/>
<dbReference type="PANTHER" id="PTHR19346">
    <property type="entry name" value="SUGAR PHOSPHATE TRANSPORTER DOMAIN-CONTAINING PROTEIN"/>
    <property type="match status" value="1"/>
</dbReference>
<sequence>MVGMTMGVSAPSLLWYCAVGMTSISSVTALFNTNAFWTYLLSLILLHDRFRAFRLFAVVIASLGVVIDAYAGTCSPSVPSSPSDAADSPGRGDGTASRALLGNALAFLASVASSLFQVLYKKYATGAPSPSSSGTATSSRGYRAIPSEPAPALPRQDDRRESVVEDGEVLILPPQAKELPFALYASLVTSMLGLGTLCIMWLPLPLLNASGWEKFTLPQDWRTTVGIMLITLCGVTFNTIFMILLSVWGPILTSVGSLLTTLLVLLTDVSLGGCVTAGNWVGCSLIAGAFAILGWDVRQETGSHQEQEQEPSVG</sequence>
<evidence type="ECO:0000313" key="3">
    <source>
        <dbReference type="EMBL" id="EJT97902.1"/>
    </source>
</evidence>
<keyword evidence="4" id="KW-1185">Reference proteome</keyword>
<accession>M5G2A9</accession>
<dbReference type="PANTHER" id="PTHR19346:SF4">
    <property type="entry name" value="SUGAR PHOSPHATE TRANSPORTER DOMAIN-CONTAINING PROTEIN"/>
    <property type="match status" value="1"/>
</dbReference>
<feature type="region of interest" description="Disordered" evidence="1">
    <location>
        <begin position="125"/>
        <end position="159"/>
    </location>
</feature>
<gene>
    <name evidence="3" type="ORF">DACRYDRAFT_96901</name>
</gene>
<dbReference type="Proteomes" id="UP000030653">
    <property type="component" value="Unassembled WGS sequence"/>
</dbReference>